<dbReference type="PROSITE" id="PS00198">
    <property type="entry name" value="4FE4S_FER_1"/>
    <property type="match status" value="1"/>
</dbReference>
<keyword evidence="2" id="KW-0408">Iron</keyword>
<dbReference type="InterPro" id="IPR011898">
    <property type="entry name" value="PorD_KorD"/>
</dbReference>
<reference evidence="5" key="1">
    <citation type="journal article" date="2020" name="mSystems">
        <title>Genome- and Community-Level Interaction Insights into Carbon Utilization and Element Cycling Functions of Hydrothermarchaeota in Hydrothermal Sediment.</title>
        <authorList>
            <person name="Zhou Z."/>
            <person name="Liu Y."/>
            <person name="Xu W."/>
            <person name="Pan J."/>
            <person name="Luo Z.H."/>
            <person name="Li M."/>
        </authorList>
    </citation>
    <scope>NUCLEOTIDE SEQUENCE [LARGE SCALE GENOMIC DNA]</scope>
    <source>
        <strain evidence="5">SpSt-876</strain>
    </source>
</reference>
<evidence type="ECO:0000256" key="2">
    <source>
        <dbReference type="ARBA" id="ARBA00023004"/>
    </source>
</evidence>
<dbReference type="SUPFAM" id="SSF46548">
    <property type="entry name" value="alpha-helical ferredoxin"/>
    <property type="match status" value="2"/>
</dbReference>
<dbReference type="NCBIfam" id="NF009410">
    <property type="entry name" value="PRK12771.1"/>
    <property type="match status" value="1"/>
</dbReference>
<evidence type="ECO:0000313" key="5">
    <source>
        <dbReference type="EMBL" id="HHS51467.1"/>
    </source>
</evidence>
<accession>A0A7C6A870</accession>
<proteinExistence type="predicted"/>
<dbReference type="Gene3D" id="1.10.1060.10">
    <property type="entry name" value="Alpha-helical ferredoxin"/>
    <property type="match status" value="1"/>
</dbReference>
<keyword evidence="1" id="KW-0479">Metal-binding</keyword>
<dbReference type="GO" id="GO:0016625">
    <property type="term" value="F:oxidoreductase activity, acting on the aldehyde or oxo group of donors, iron-sulfur protein as acceptor"/>
    <property type="evidence" value="ECO:0007669"/>
    <property type="project" value="InterPro"/>
</dbReference>
<gene>
    <name evidence="5" type="ORF">ENW73_01180</name>
</gene>
<dbReference type="Pfam" id="PF07992">
    <property type="entry name" value="Pyr_redox_2"/>
    <property type="match status" value="1"/>
</dbReference>
<dbReference type="InterPro" id="IPR028261">
    <property type="entry name" value="DPD_II"/>
</dbReference>
<evidence type="ECO:0000259" key="4">
    <source>
        <dbReference type="PROSITE" id="PS51379"/>
    </source>
</evidence>
<dbReference type="InterPro" id="IPR017900">
    <property type="entry name" value="4Fe4S_Fe_S_CS"/>
</dbReference>
<evidence type="ECO:0000256" key="1">
    <source>
        <dbReference type="ARBA" id="ARBA00022723"/>
    </source>
</evidence>
<dbReference type="Gene3D" id="3.30.70.20">
    <property type="match status" value="1"/>
</dbReference>
<feature type="domain" description="4Fe-4S ferredoxin-type" evidence="4">
    <location>
        <begin position="533"/>
        <end position="562"/>
    </location>
</feature>
<dbReference type="PANTHER" id="PTHR42783:SF3">
    <property type="entry name" value="GLUTAMATE SYNTHASE [NADPH] SMALL CHAIN-RELATED"/>
    <property type="match status" value="1"/>
</dbReference>
<dbReference type="GO" id="GO:0051539">
    <property type="term" value="F:4 iron, 4 sulfur cluster binding"/>
    <property type="evidence" value="ECO:0007669"/>
    <property type="project" value="InterPro"/>
</dbReference>
<dbReference type="InterPro" id="IPR036188">
    <property type="entry name" value="FAD/NAD-bd_sf"/>
</dbReference>
<dbReference type="Gene3D" id="3.50.50.60">
    <property type="entry name" value="FAD/NAD(P)-binding domain"/>
    <property type="match status" value="2"/>
</dbReference>
<dbReference type="InterPro" id="IPR017896">
    <property type="entry name" value="4Fe4S_Fe-S-bd"/>
</dbReference>
<name>A0A7C6A870_UNCW3</name>
<evidence type="ECO:0000256" key="3">
    <source>
        <dbReference type="ARBA" id="ARBA00023014"/>
    </source>
</evidence>
<dbReference type="PROSITE" id="PS51379">
    <property type="entry name" value="4FE4S_FER_2"/>
    <property type="match status" value="1"/>
</dbReference>
<protein>
    <submittedName>
        <fullName evidence="5">Glutamate synthase</fullName>
    </submittedName>
</protein>
<dbReference type="EMBL" id="DTLI01000027">
    <property type="protein sequence ID" value="HHS51467.1"/>
    <property type="molecule type" value="Genomic_DNA"/>
</dbReference>
<dbReference type="InterPro" id="IPR009051">
    <property type="entry name" value="Helical_ferredxn"/>
</dbReference>
<dbReference type="Pfam" id="PF00037">
    <property type="entry name" value="Fer4"/>
    <property type="match status" value="1"/>
</dbReference>
<dbReference type="AlphaFoldDB" id="A0A7C6A870"/>
<sequence>MRWLDFESPPKVVLEREPDYPPWAVSLTNTLVNRTGSWRIFKPRYLDKTPPCQDACPAHEKIQGYLELVKQKRYLEGYELIIQDNPFPSITGRVCFHPCEAACNRGEYDEPLGVHNVERFLGDFGLKKAKRKKPNNEGINKSIAIIGSGPAGLTCAYYLSEMGYKVTIFEHLSLPGGMLRVGIPSYRLPKDILDREIKKVEMLGVKIKTNTTLGKDITLDELRHSFDAVFIATGAHKSRNLGVPNETIKGVYSGLDFLAQINMGKRPRIGKEVLVIGGGNTAIDAARCALRLGAKPRILYRRTRAEMPAVADEVLEAEKEGVLIEFLVAPVKVIKNKGRATKLECQRMKLVAPDASGRRRPVPIKGSNFRINCDSIISAIGEEVDLSYLTEDIKSTGWSIDADEWGRTSVANIFAAGDCVTGPKMVVDAIGAGKRVAIAIDGYLLGKEIKTHPKPEIVQFTNLNLAYFEPAPRIALPSLTVQERKRNFKEVNLGYNETLTILEAERCFSCGVCNKCDNCFVFCPDLAVMKSDDKYEFDYDFCKGCGVCAAECPRNAITMEEEEAR</sequence>
<dbReference type="InterPro" id="IPR023753">
    <property type="entry name" value="FAD/NAD-binding_dom"/>
</dbReference>
<dbReference type="SUPFAM" id="SSF51971">
    <property type="entry name" value="Nucleotide-binding domain"/>
    <property type="match status" value="2"/>
</dbReference>
<dbReference type="NCBIfam" id="TIGR02179">
    <property type="entry name" value="PorD_KorD"/>
    <property type="match status" value="1"/>
</dbReference>
<dbReference type="Pfam" id="PF14691">
    <property type="entry name" value="Fer4_20"/>
    <property type="match status" value="1"/>
</dbReference>
<comment type="caution">
    <text evidence="5">The sequence shown here is derived from an EMBL/GenBank/DDBJ whole genome shotgun (WGS) entry which is preliminary data.</text>
</comment>
<dbReference type="PRINTS" id="PR00368">
    <property type="entry name" value="FADPNR"/>
</dbReference>
<dbReference type="GO" id="GO:0046872">
    <property type="term" value="F:metal ion binding"/>
    <property type="evidence" value="ECO:0007669"/>
    <property type="project" value="UniProtKB-KW"/>
</dbReference>
<dbReference type="PRINTS" id="PR00469">
    <property type="entry name" value="PNDRDTASEII"/>
</dbReference>
<organism evidence="5">
    <name type="scientific">candidate division WOR-3 bacterium</name>
    <dbReference type="NCBI Taxonomy" id="2052148"/>
    <lineage>
        <taxon>Bacteria</taxon>
        <taxon>Bacteria division WOR-3</taxon>
    </lineage>
</organism>
<keyword evidence="3" id="KW-0411">Iron-sulfur</keyword>
<dbReference type="PANTHER" id="PTHR42783">
    <property type="entry name" value="GLUTAMATE SYNTHASE [NADPH] SMALL CHAIN"/>
    <property type="match status" value="1"/>
</dbReference>